<dbReference type="InterPro" id="IPR017585">
    <property type="entry name" value="SAF_FlgA"/>
</dbReference>
<accession>H6Q4B8</accession>
<dbReference type="HOGENOM" id="CLU_070510_2_0_6"/>
<dbReference type="EMBL" id="CP003315">
    <property type="protein sequence ID" value="AFA40901.1"/>
    <property type="molecule type" value="Genomic_DNA"/>
</dbReference>
<proteinExistence type="inferred from homology"/>
<dbReference type="Gene3D" id="2.30.30.760">
    <property type="match status" value="1"/>
</dbReference>
<name>H6Q4B8_WIGGL</name>
<dbReference type="PANTHER" id="PTHR36307">
    <property type="entry name" value="FLAGELLA BASAL BODY P-RING FORMATION PROTEIN FLGA"/>
    <property type="match status" value="1"/>
</dbReference>
<dbReference type="Proteomes" id="UP000009061">
    <property type="component" value="Chromosome"/>
</dbReference>
<dbReference type="PANTHER" id="PTHR36307:SF1">
    <property type="entry name" value="FLAGELLA BASAL BODY P-RING FORMATION PROTEIN FLGA"/>
    <property type="match status" value="1"/>
</dbReference>
<comment type="function">
    <text evidence="1">Involved in the assembly process of the P-ring formation. It may associate with FlgF on the rod constituting a structure essential for the P-ring assembly or may act as a modulator protein for the P-ring assembly.</text>
</comment>
<dbReference type="Pfam" id="PF13144">
    <property type="entry name" value="ChapFlgA"/>
    <property type="match status" value="1"/>
</dbReference>
<dbReference type="KEGG" id="wgl:WIGMOR_0040"/>
<keyword evidence="1" id="KW-0574">Periplasm</keyword>
<organism evidence="3 4">
    <name type="scientific">Wigglesworthia glossinidia endosymbiont of Glossina morsitans morsitans</name>
    <name type="common">Yale colony</name>
    <dbReference type="NCBI Taxonomy" id="1142511"/>
    <lineage>
        <taxon>Bacteria</taxon>
        <taxon>Pseudomonadati</taxon>
        <taxon>Pseudomonadota</taxon>
        <taxon>Gammaproteobacteria</taxon>
        <taxon>Enterobacterales</taxon>
        <taxon>Erwiniaceae</taxon>
        <taxon>Wigglesworthia</taxon>
    </lineage>
</organism>
<keyword evidence="4" id="KW-1185">Reference proteome</keyword>
<keyword evidence="3" id="KW-0282">Flagellum</keyword>
<dbReference type="NCBIfam" id="TIGR03170">
    <property type="entry name" value="flgA_cterm"/>
    <property type="match status" value="1"/>
</dbReference>
<evidence type="ECO:0000313" key="4">
    <source>
        <dbReference type="Proteomes" id="UP000009061"/>
    </source>
</evidence>
<feature type="domain" description="Flagella basal body P-ring formation protein FlgA SAF" evidence="2">
    <location>
        <begin position="103"/>
        <end position="219"/>
    </location>
</feature>
<dbReference type="AlphaFoldDB" id="H6Q4B8"/>
<dbReference type="GO" id="GO:0042597">
    <property type="term" value="C:periplasmic space"/>
    <property type="evidence" value="ECO:0007669"/>
    <property type="project" value="UniProtKB-SubCell"/>
</dbReference>
<keyword evidence="3" id="KW-0969">Cilium</keyword>
<gene>
    <name evidence="3" type="ORF">WIGMOR_0040</name>
</gene>
<dbReference type="InterPro" id="IPR039246">
    <property type="entry name" value="Flagellar_FlgA"/>
</dbReference>
<evidence type="ECO:0000313" key="3">
    <source>
        <dbReference type="EMBL" id="AFA40901.1"/>
    </source>
</evidence>
<dbReference type="STRING" id="1142511.WIGMOR_0040"/>
<evidence type="ECO:0000259" key="2">
    <source>
        <dbReference type="Pfam" id="PF13144"/>
    </source>
</evidence>
<evidence type="ECO:0000256" key="1">
    <source>
        <dbReference type="RuleBase" id="RU362063"/>
    </source>
</evidence>
<keyword evidence="3" id="KW-0966">Cell projection</keyword>
<comment type="similarity">
    <text evidence="1">Belongs to the FlgA family.</text>
</comment>
<dbReference type="RefSeq" id="WP_014353840.1">
    <property type="nucleotide sequence ID" value="NC_016893.1"/>
</dbReference>
<sequence length="226" mass="26261">MKKNLKNFLVFILFTLFFEFKILAKNSDFLIPEIEKLLYERNNSKLVEYKIFILSPKFIEDNCIKPKLYMTNYININNISIVNIQCTNKKYIFKINIKSYSKYYKSSVLIKPKTTIKKTHIHQTYGEITNLPNDLVLSNYPIIGTISTRLIGVGQPVTFSMIRDPWNVHQGDKIFIELIGNGFRIRYYGIAMKNAVIGDILKVKLPSGKFIQGILNSDNMLVFNIK</sequence>
<protein>
    <recommendedName>
        <fullName evidence="1">Flagella basal body P-ring formation protein FlgA</fullName>
    </recommendedName>
</protein>
<dbReference type="eggNOG" id="COG1261">
    <property type="taxonomic scope" value="Bacteria"/>
</dbReference>
<reference evidence="3 4" key="1">
    <citation type="journal article" date="2012" name="MBio">
        <title>Insight into the transmission biology and species-specific functional capabilities of tsetse (Diptera: glossinidae) obligate symbiont wigglesworthia.</title>
        <authorList>
            <person name="Rio R.V."/>
            <person name="Symula R.E."/>
            <person name="Wang J."/>
            <person name="Lohs C."/>
            <person name="Wu Y.N."/>
            <person name="Snyder A.K."/>
            <person name="Bjornson R.D."/>
            <person name="Oshima K."/>
            <person name="Biehl B.S."/>
            <person name="Perna N.T."/>
            <person name="Hattori M."/>
            <person name="Aksoy S."/>
        </authorList>
    </citation>
    <scope>NUCLEOTIDE SEQUENCE [LARGE SCALE GENOMIC DNA]</scope>
    <source>
        <strain evidence="3">WGM</strain>
    </source>
</reference>
<keyword evidence="1" id="KW-1005">Bacterial flagellum biogenesis</keyword>
<dbReference type="OrthoDB" id="7065435at2"/>
<comment type="subcellular location">
    <subcellularLocation>
        <location evidence="1">Periplasm</location>
    </subcellularLocation>
</comment>
<dbReference type="GO" id="GO:0044780">
    <property type="term" value="P:bacterial-type flagellum assembly"/>
    <property type="evidence" value="ECO:0007669"/>
    <property type="project" value="InterPro"/>
</dbReference>